<dbReference type="Proteomes" id="UP001153069">
    <property type="component" value="Unassembled WGS sequence"/>
</dbReference>
<dbReference type="InterPro" id="IPR011990">
    <property type="entry name" value="TPR-like_helical_dom_sf"/>
</dbReference>
<feature type="region of interest" description="Disordered" evidence="3">
    <location>
        <begin position="356"/>
        <end position="387"/>
    </location>
</feature>
<dbReference type="EMBL" id="CAICTM010000088">
    <property type="protein sequence ID" value="CAB9500675.1"/>
    <property type="molecule type" value="Genomic_DNA"/>
</dbReference>
<feature type="compositionally biased region" description="Acidic residues" evidence="3">
    <location>
        <begin position="356"/>
        <end position="373"/>
    </location>
</feature>
<evidence type="ECO:0000313" key="5">
    <source>
        <dbReference type="Proteomes" id="UP001153069"/>
    </source>
</evidence>
<evidence type="ECO:0000256" key="1">
    <source>
        <dbReference type="ARBA" id="ARBA00022737"/>
    </source>
</evidence>
<dbReference type="AlphaFoldDB" id="A0A9N8DHL3"/>
<dbReference type="PROSITE" id="PS51375">
    <property type="entry name" value="PPR"/>
    <property type="match status" value="1"/>
</dbReference>
<dbReference type="Pfam" id="PF01535">
    <property type="entry name" value="PPR"/>
    <property type="match status" value="1"/>
</dbReference>
<evidence type="ECO:0000256" key="3">
    <source>
        <dbReference type="SAM" id="MobiDB-lite"/>
    </source>
</evidence>
<feature type="region of interest" description="Disordered" evidence="3">
    <location>
        <begin position="85"/>
        <end position="110"/>
    </location>
</feature>
<feature type="repeat" description="PPR" evidence="2">
    <location>
        <begin position="474"/>
        <end position="509"/>
    </location>
</feature>
<protein>
    <recommendedName>
        <fullName evidence="6">Pentatricopeptide repeat-containing protein</fullName>
    </recommendedName>
</protein>
<dbReference type="PANTHER" id="PTHR47447">
    <property type="entry name" value="OS03G0856100 PROTEIN"/>
    <property type="match status" value="1"/>
</dbReference>
<evidence type="ECO:0008006" key="6">
    <source>
        <dbReference type="Google" id="ProtNLM"/>
    </source>
</evidence>
<dbReference type="InterPro" id="IPR002885">
    <property type="entry name" value="PPR_rpt"/>
</dbReference>
<keyword evidence="5" id="KW-1185">Reference proteome</keyword>
<feature type="region of interest" description="Disordered" evidence="3">
    <location>
        <begin position="401"/>
        <end position="431"/>
    </location>
</feature>
<dbReference type="Gene3D" id="1.25.40.10">
    <property type="entry name" value="Tetratricopeptide repeat domain"/>
    <property type="match status" value="1"/>
</dbReference>
<feature type="compositionally biased region" description="Basic and acidic residues" evidence="3">
    <location>
        <begin position="401"/>
        <end position="413"/>
    </location>
</feature>
<organism evidence="4 5">
    <name type="scientific">Seminavis robusta</name>
    <dbReference type="NCBI Taxonomy" id="568900"/>
    <lineage>
        <taxon>Eukaryota</taxon>
        <taxon>Sar</taxon>
        <taxon>Stramenopiles</taxon>
        <taxon>Ochrophyta</taxon>
        <taxon>Bacillariophyta</taxon>
        <taxon>Bacillariophyceae</taxon>
        <taxon>Bacillariophycidae</taxon>
        <taxon>Naviculales</taxon>
        <taxon>Naviculaceae</taxon>
        <taxon>Seminavis</taxon>
    </lineage>
</organism>
<dbReference type="NCBIfam" id="TIGR00756">
    <property type="entry name" value="PPR"/>
    <property type="match status" value="1"/>
</dbReference>
<reference evidence="4" key="1">
    <citation type="submission" date="2020-06" db="EMBL/GenBank/DDBJ databases">
        <authorList>
            <consortium name="Plant Systems Biology data submission"/>
        </authorList>
    </citation>
    <scope>NUCLEOTIDE SEQUENCE</scope>
    <source>
        <strain evidence="4">D6</strain>
    </source>
</reference>
<keyword evidence="1" id="KW-0677">Repeat</keyword>
<accession>A0A9N8DHL3</accession>
<evidence type="ECO:0000313" key="4">
    <source>
        <dbReference type="EMBL" id="CAB9500675.1"/>
    </source>
</evidence>
<evidence type="ECO:0000256" key="2">
    <source>
        <dbReference type="PROSITE-ProRule" id="PRU00708"/>
    </source>
</evidence>
<proteinExistence type="predicted"/>
<name>A0A9N8DHL3_9STRA</name>
<dbReference type="PANTHER" id="PTHR47447:SF28">
    <property type="entry name" value="PENTACOTRIPEPTIDE-REPEAT REGION OF PRORP DOMAIN-CONTAINING PROTEIN"/>
    <property type="match status" value="1"/>
</dbReference>
<comment type="caution">
    <text evidence="4">The sequence shown here is derived from an EMBL/GenBank/DDBJ whole genome shotgun (WGS) entry which is preliminary data.</text>
</comment>
<dbReference type="OrthoDB" id="41145at2759"/>
<gene>
    <name evidence="4" type="ORF">SEMRO_89_G046950.1</name>
</gene>
<sequence>MMKPHNGVVRRALLAATTSHANRGSGAVAVKIQDFHTATTTTTIHPSQQFASSVWDSSAATTCSTTSVIQKSNFSTAVNTNTKSTLEDKISTPPPTLTANTGTGTRDLPPVDQLVKDILRNRKYNQGSPIQVKSRRRARRNYYWDVDACRATANAYETYLLAMADGSTTTSISRLEQDALLATGIVDRALAVLLRCRFKPPKLAERVRTWERALGTVLLQPPQKQELNSRLTLRLIHANGKAGNIGRVLALLNYRTQHQYPPTLEEFEHAISAVEVSGWNLRAVRNVFLGDAKQPPLDDPTRWLDAILLNMSARDFPLTQELANRMLDTYSSRGRSGKAVHYFYSVHRTPIIMDEDVEEVESDDDDDDDDDSSDIIPGLNYANLPSKQPRPFKVRLKLKEPPPYHKVPTEAEGKFLPTNNNNTRNDNQERAKSKGVLKVDRENDPDWSLPLTAAFSFAVSLTHGACGHEPIQLDLVSYNILIKTCVYRGALWRAMHLLDTVMPAANIPPDQRSYDSLLSGLARVGDVALMRKYYQQMISQPHNLTPSYYTVQCIVEGLLNLGDVAGAISVMQDFFNQHSVLPPVTTQLKILEFALGLDMVYEAKRHVYFIQQLWKWQPHYKYEEDAFIYFMKTYQQDPRLSKEALQHLFVYFGEKLEESDFF</sequence>